<dbReference type="Pfam" id="PF20041">
    <property type="entry name" value="DUF6443"/>
    <property type="match status" value="1"/>
</dbReference>
<evidence type="ECO:0000259" key="1">
    <source>
        <dbReference type="Pfam" id="PF04151"/>
    </source>
</evidence>
<gene>
    <name evidence="3" type="ORF">DDR33_24735</name>
</gene>
<proteinExistence type="predicted"/>
<protein>
    <submittedName>
        <fullName evidence="3">Uncharacterized protein</fullName>
    </submittedName>
</protein>
<evidence type="ECO:0000313" key="3">
    <source>
        <dbReference type="EMBL" id="PWG77964.1"/>
    </source>
</evidence>
<dbReference type="InterPro" id="IPR007280">
    <property type="entry name" value="Peptidase_C_arc/bac"/>
</dbReference>
<dbReference type="AlphaFoldDB" id="A0A2U2P9J2"/>
<dbReference type="Proteomes" id="UP000245647">
    <property type="component" value="Unassembled WGS sequence"/>
</dbReference>
<feature type="domain" description="Peptidase C-terminal archaeal/bacterial" evidence="1">
    <location>
        <begin position="219"/>
        <end position="285"/>
    </location>
</feature>
<feature type="non-terminal residue" evidence="3">
    <location>
        <position position="922"/>
    </location>
</feature>
<sequence>MKISVIERILQNFLIIIRAIVFSLPFLYSQEVISQTGTSSLDAIFAGNYTTCGGGSFAQAGNNRWYDGTTFGNNYWANPAPDVWYTITVTGSADIEIVVDADYDAWAHLLNSSGGEITPHPDSYGNGSLLNLQYRGLPSGTYYIAVEVGDDGNNLGNYSLFVSPLVSGTLPEGATMENAIAVRGLNSCGGSFSDTRNSADACMGVNYNGPYSQQSNDIYYKFYLSANAAVSISTCGSSIDTYLHLLDGNGGHVMSNDNSPVGCSGNQSYLQATLNAGFYYVVVQGNGQQSGNIKTSLNVQGQGQRSPGAIMANAIDFGSFSSTGMVKDSKNLNEDCLGDDFGSPANDIYYKFRLVNPGRVKVRHSASMYESYIWLLNGGGTILGSATWEPPSNGWSPLIEKDLAAGTYYIVSERSQGVSQPLETNLEVLINDPCLPLAAAFSQNQNHIVTWRPRTPMGNIAQFEYASICKLSASVRYFDGLGRPLQTVQVKGSGDGSKDIVVPNEYDAYSREAKKYLPYASGSNNGSYKPDALQAGAGVSGFYNPSGGTNPELPGGVPRTPAPYAETRFEASPLNRVTEQGAPGTGWQLGSGHTVRSAYYSNDADNLSTGSRRWARQFGVSTGSNNSQTLVNEGSYGKSQLYVNDQKDENWKESDGRGGTIQEYKDKEGRVVLKRSWKDQDTPLSTYYVYDDFGNLCYVLPPKAEADGGLPATAVLNELCYQYRYDEANRMTAKKIPGKDWEYMVYNKLDQVVATQDGEQRLRNEWLVNKYDGLGRLVMSGLWQSSISAADLKAQVYNAPQWDLKNTSVLPFGYEIRSYPQVVTTVLNVNYYDSYEIPGLPDSYKRTGYSQKTKGLPTAARTAVLNNPSKLLWNVNYYDEEARVTKNVSQHYKGGALAEGNYDETDNTYSFTHELLSSMRSH</sequence>
<keyword evidence="4" id="KW-1185">Reference proteome</keyword>
<dbReference type="Pfam" id="PF04151">
    <property type="entry name" value="PPC"/>
    <property type="match status" value="1"/>
</dbReference>
<dbReference type="InterPro" id="IPR045619">
    <property type="entry name" value="DUF6443"/>
</dbReference>
<organism evidence="3 4">
    <name type="scientific">Pararcticibacter amylolyticus</name>
    <dbReference type="NCBI Taxonomy" id="2173175"/>
    <lineage>
        <taxon>Bacteria</taxon>
        <taxon>Pseudomonadati</taxon>
        <taxon>Bacteroidota</taxon>
        <taxon>Sphingobacteriia</taxon>
        <taxon>Sphingobacteriales</taxon>
        <taxon>Sphingobacteriaceae</taxon>
        <taxon>Pararcticibacter</taxon>
    </lineage>
</organism>
<feature type="domain" description="DUF6443" evidence="2">
    <location>
        <begin position="450"/>
        <end position="599"/>
    </location>
</feature>
<reference evidence="3 4" key="1">
    <citation type="submission" date="2018-04" db="EMBL/GenBank/DDBJ databases">
        <title>Pedobacter chongqingensis sp. nov., isolated from a rottenly hemp rope.</title>
        <authorList>
            <person name="Cai Y."/>
        </authorList>
    </citation>
    <scope>NUCLEOTIDE SEQUENCE [LARGE SCALE GENOMIC DNA]</scope>
    <source>
        <strain evidence="3 4">FJ4-8</strain>
    </source>
</reference>
<dbReference type="Gene3D" id="2.180.10.10">
    <property type="entry name" value="RHS repeat-associated core"/>
    <property type="match status" value="1"/>
</dbReference>
<dbReference type="Gene3D" id="2.60.120.380">
    <property type="match status" value="2"/>
</dbReference>
<comment type="caution">
    <text evidence="3">The sequence shown here is derived from an EMBL/GenBank/DDBJ whole genome shotgun (WGS) entry which is preliminary data.</text>
</comment>
<name>A0A2U2P9J2_9SPHI</name>
<accession>A0A2U2P9J2</accession>
<dbReference type="EMBL" id="QEAS01000048">
    <property type="protein sequence ID" value="PWG77964.1"/>
    <property type="molecule type" value="Genomic_DNA"/>
</dbReference>
<dbReference type="RefSeq" id="WP_202913843.1">
    <property type="nucleotide sequence ID" value="NZ_QEAS01000048.1"/>
</dbReference>
<evidence type="ECO:0000313" key="4">
    <source>
        <dbReference type="Proteomes" id="UP000245647"/>
    </source>
</evidence>
<evidence type="ECO:0000259" key="2">
    <source>
        <dbReference type="Pfam" id="PF20041"/>
    </source>
</evidence>